<dbReference type="InterPro" id="IPR032531">
    <property type="entry name" value="DUF4956"/>
</dbReference>
<keyword evidence="1" id="KW-0472">Membrane</keyword>
<comment type="caution">
    <text evidence="2">The sequence shown here is derived from an EMBL/GenBank/DDBJ whole genome shotgun (WGS) entry which is preliminary data.</text>
</comment>
<keyword evidence="1" id="KW-1133">Transmembrane helix</keyword>
<gene>
    <name evidence="2" type="ORF">HXK00_04890</name>
</gene>
<evidence type="ECO:0000256" key="1">
    <source>
        <dbReference type="SAM" id="Phobius"/>
    </source>
</evidence>
<dbReference type="AlphaFoldDB" id="A0A929MTI6"/>
<keyword evidence="1" id="KW-0812">Transmembrane</keyword>
<name>A0A929MTI6_ABIDE</name>
<evidence type="ECO:0000313" key="3">
    <source>
        <dbReference type="Proteomes" id="UP000757900"/>
    </source>
</evidence>
<dbReference type="Proteomes" id="UP000757900">
    <property type="component" value="Unassembled WGS sequence"/>
</dbReference>
<organism evidence="2 3">
    <name type="scientific">Abiotrophia defectiva</name>
    <name type="common">Streptococcus defectivus</name>
    <dbReference type="NCBI Taxonomy" id="46125"/>
    <lineage>
        <taxon>Bacteria</taxon>
        <taxon>Bacillati</taxon>
        <taxon>Bacillota</taxon>
        <taxon>Bacilli</taxon>
        <taxon>Lactobacillales</taxon>
        <taxon>Aerococcaceae</taxon>
        <taxon>Abiotrophia</taxon>
    </lineage>
</organism>
<dbReference type="EMBL" id="JABZFV010000100">
    <property type="protein sequence ID" value="MBF0934964.1"/>
    <property type="molecule type" value="Genomic_DNA"/>
</dbReference>
<proteinExistence type="predicted"/>
<dbReference type="PROSITE" id="PS51257">
    <property type="entry name" value="PROKAR_LIPOPROTEIN"/>
    <property type="match status" value="1"/>
</dbReference>
<dbReference type="RefSeq" id="WP_314249110.1">
    <property type="nucleotide sequence ID" value="NZ_CAURBS010000001.1"/>
</dbReference>
<reference evidence="2" key="1">
    <citation type="submission" date="2020-04" db="EMBL/GenBank/DDBJ databases">
        <title>Deep metagenomics examines the oral microbiome during advanced dental caries in children, revealing novel taxa and co-occurrences with host molecules.</title>
        <authorList>
            <person name="Baker J.L."/>
            <person name="Morton J.T."/>
            <person name="Dinis M."/>
            <person name="Alvarez R."/>
            <person name="Tran N.C."/>
            <person name="Knight R."/>
            <person name="Edlund A."/>
        </authorList>
    </citation>
    <scope>NUCLEOTIDE SEQUENCE</scope>
    <source>
        <strain evidence="2">JCVI_23_bin.16</strain>
    </source>
</reference>
<evidence type="ECO:0000313" key="2">
    <source>
        <dbReference type="EMBL" id="MBF0934964.1"/>
    </source>
</evidence>
<dbReference type="Pfam" id="PF16316">
    <property type="entry name" value="DUF4956"/>
    <property type="match status" value="1"/>
</dbReference>
<feature type="transmembrane region" description="Helical" evidence="1">
    <location>
        <begin position="20"/>
        <end position="51"/>
    </location>
</feature>
<sequence length="147" mass="16266">MELIRFRSAAGGAKEMLVIFMATAIGLACGMGYVFLALGFTLVLTCLLLILEHVNFANASQSRRYLTVKISADQDYDLLFEGIFEALCQSVELAAISFEDGDALLKLDYIVDLKREVSDHAFINQFQAYNTLAKVSLSKVAKKKKTL</sequence>
<accession>A0A929MTI6</accession>
<protein>
    <submittedName>
        <fullName evidence="2">DUF4956 domain-containing protein</fullName>
    </submittedName>
</protein>